<evidence type="ECO:0000256" key="2">
    <source>
        <dbReference type="RuleBase" id="RU362080"/>
    </source>
</evidence>
<comment type="similarity">
    <text evidence="1 2">Belongs to the phD/YefM antitoxin family.</text>
</comment>
<evidence type="ECO:0000313" key="3">
    <source>
        <dbReference type="EMBL" id="OGD89352.1"/>
    </source>
</evidence>
<dbReference type="InterPro" id="IPR006442">
    <property type="entry name" value="Antitoxin_Phd/YefM"/>
</dbReference>
<accession>A0A1F5GBV0</accession>
<dbReference type="Proteomes" id="UP000177369">
    <property type="component" value="Unassembled WGS sequence"/>
</dbReference>
<organism evidence="3 4">
    <name type="scientific">Candidatus Curtissbacteria bacterium RIFCSPHIGHO2_02_FULL_40_16b</name>
    <dbReference type="NCBI Taxonomy" id="1797714"/>
    <lineage>
        <taxon>Bacteria</taxon>
        <taxon>Candidatus Curtissiibacteriota</taxon>
    </lineage>
</organism>
<evidence type="ECO:0000256" key="1">
    <source>
        <dbReference type="ARBA" id="ARBA00009981"/>
    </source>
</evidence>
<dbReference type="EMBL" id="MFBD01000005">
    <property type="protein sequence ID" value="OGD89352.1"/>
    <property type="molecule type" value="Genomic_DNA"/>
</dbReference>
<protein>
    <recommendedName>
        <fullName evidence="2">Antitoxin</fullName>
    </recommendedName>
</protein>
<sequence>MDDMLQAITMLDLRKKIGQVIDRSIYNKDRFLIKRKDKAVAVLVPLEDYQLFIGDDSDIELYTNKRIRQFEKEDRLSTKEQAIANKLLAS</sequence>
<dbReference type="AlphaFoldDB" id="A0A1F5GBV0"/>
<proteinExistence type="inferred from homology"/>
<evidence type="ECO:0000313" key="4">
    <source>
        <dbReference type="Proteomes" id="UP000177369"/>
    </source>
</evidence>
<dbReference type="SUPFAM" id="SSF143120">
    <property type="entry name" value="YefM-like"/>
    <property type="match status" value="1"/>
</dbReference>
<comment type="function">
    <text evidence="2">Antitoxin component of a type II toxin-antitoxin (TA) system.</text>
</comment>
<name>A0A1F5GBV0_9BACT</name>
<dbReference type="Pfam" id="PF02604">
    <property type="entry name" value="PhdYeFM_antitox"/>
    <property type="match status" value="1"/>
</dbReference>
<gene>
    <name evidence="3" type="ORF">A3D04_03885</name>
</gene>
<comment type="caution">
    <text evidence="3">The sequence shown here is derived from an EMBL/GenBank/DDBJ whole genome shotgun (WGS) entry which is preliminary data.</text>
</comment>
<reference evidence="3 4" key="1">
    <citation type="journal article" date="2016" name="Nat. Commun.">
        <title>Thousands of microbial genomes shed light on interconnected biogeochemical processes in an aquifer system.</title>
        <authorList>
            <person name="Anantharaman K."/>
            <person name="Brown C.T."/>
            <person name="Hug L.A."/>
            <person name="Sharon I."/>
            <person name="Castelle C.J."/>
            <person name="Probst A.J."/>
            <person name="Thomas B.C."/>
            <person name="Singh A."/>
            <person name="Wilkins M.J."/>
            <person name="Karaoz U."/>
            <person name="Brodie E.L."/>
            <person name="Williams K.H."/>
            <person name="Hubbard S.S."/>
            <person name="Banfield J.F."/>
        </authorList>
    </citation>
    <scope>NUCLEOTIDE SEQUENCE [LARGE SCALE GENOMIC DNA]</scope>
</reference>
<dbReference type="InterPro" id="IPR036165">
    <property type="entry name" value="YefM-like_sf"/>
</dbReference>
<dbReference type="STRING" id="1797714.A3D04_03885"/>
<dbReference type="Gene3D" id="3.40.1620.10">
    <property type="entry name" value="YefM-like domain"/>
    <property type="match status" value="1"/>
</dbReference>